<dbReference type="Proteomes" id="UP001334084">
    <property type="component" value="Chromosome 2"/>
</dbReference>
<dbReference type="AlphaFoldDB" id="A0AAX4J9P1"/>
<dbReference type="KEGG" id="vnx:VNE69_02186"/>
<dbReference type="GeneID" id="90540476"/>
<dbReference type="EMBL" id="CP142727">
    <property type="protein sequence ID" value="WUR02665.1"/>
    <property type="molecule type" value="Genomic_DNA"/>
</dbReference>
<protein>
    <submittedName>
        <fullName evidence="1">Uncharacterized protein</fullName>
    </submittedName>
</protein>
<organism evidence="1 2">
    <name type="scientific">Vairimorpha necatrix</name>
    <dbReference type="NCBI Taxonomy" id="6039"/>
    <lineage>
        <taxon>Eukaryota</taxon>
        <taxon>Fungi</taxon>
        <taxon>Fungi incertae sedis</taxon>
        <taxon>Microsporidia</taxon>
        <taxon>Nosematidae</taxon>
        <taxon>Vairimorpha</taxon>
    </lineage>
</organism>
<keyword evidence="2" id="KW-1185">Reference proteome</keyword>
<evidence type="ECO:0000313" key="1">
    <source>
        <dbReference type="EMBL" id="WUR02665.1"/>
    </source>
</evidence>
<evidence type="ECO:0000313" key="2">
    <source>
        <dbReference type="Proteomes" id="UP001334084"/>
    </source>
</evidence>
<dbReference type="RefSeq" id="XP_065328810.1">
    <property type="nucleotide sequence ID" value="XM_065472738.1"/>
</dbReference>
<proteinExistence type="predicted"/>
<gene>
    <name evidence="1" type="ORF">VNE69_02186</name>
</gene>
<sequence length="226" mass="26291">MTIITLFSFLIANVGKEEFYNFSTSSKDELCLTATSELCPLIFNSYNSTSSCDELDSIVFYRLAFLIFNKVTIDSTEKELNFATKDDENFQKYVKILRGPNEDNLEMCDEKGMFFNDLAFFTRVVICNLLCIIANNKNIEINDYYHKIEDTINLKMNDSGLRIIQVFDRLNISMILSKMLRGNHHLKNLCIKTTDFLESEFEFNSFNTLNSKLFLFIVPMNILRLN</sequence>
<accession>A0AAX4J9P1</accession>
<reference evidence="1" key="1">
    <citation type="journal article" date="2024" name="BMC Genomics">
        <title>Functional annotation of a divergent genome using sequence and structure-based similarity.</title>
        <authorList>
            <person name="Svedberg D."/>
            <person name="Winiger R.R."/>
            <person name="Berg A."/>
            <person name="Sharma H."/>
            <person name="Tellgren-Roth C."/>
            <person name="Debrunner-Vossbrinck B.A."/>
            <person name="Vossbrinck C.R."/>
            <person name="Barandun J."/>
        </authorList>
    </citation>
    <scope>NUCLEOTIDE SEQUENCE</scope>
    <source>
        <strain evidence="1">Illinois isolate</strain>
    </source>
</reference>
<name>A0AAX4J9P1_9MICR</name>